<feature type="region of interest" description="Disordered" evidence="1">
    <location>
        <begin position="117"/>
        <end position="136"/>
    </location>
</feature>
<gene>
    <name evidence="3" type="ORF">A3F54_02945</name>
</gene>
<name>A0A1G2B833_9BACT</name>
<dbReference type="Gene3D" id="3.30.420.40">
    <property type="match status" value="1"/>
</dbReference>
<comment type="caution">
    <text evidence="3">The sequence shown here is derived from an EMBL/GenBank/DDBJ whole genome shotgun (WGS) entry which is preliminary data.</text>
</comment>
<reference evidence="3 4" key="1">
    <citation type="journal article" date="2016" name="Nat. Commun.">
        <title>Thousands of microbial genomes shed light on interconnected biogeochemical processes in an aquifer system.</title>
        <authorList>
            <person name="Anantharaman K."/>
            <person name="Brown C.T."/>
            <person name="Hug L.A."/>
            <person name="Sharon I."/>
            <person name="Castelle C.J."/>
            <person name="Probst A.J."/>
            <person name="Thomas B.C."/>
            <person name="Singh A."/>
            <person name="Wilkins M.J."/>
            <person name="Karaoz U."/>
            <person name="Brodie E.L."/>
            <person name="Williams K.H."/>
            <person name="Hubbard S.S."/>
            <person name="Banfield J.F."/>
        </authorList>
    </citation>
    <scope>NUCLEOTIDE SEQUENCE [LARGE SCALE GENOMIC DNA]</scope>
</reference>
<dbReference type="Pfam" id="PF00814">
    <property type="entry name" value="TsaD"/>
    <property type="match status" value="1"/>
</dbReference>
<evidence type="ECO:0000259" key="2">
    <source>
        <dbReference type="Pfam" id="PF00814"/>
    </source>
</evidence>
<evidence type="ECO:0000313" key="4">
    <source>
        <dbReference type="Proteomes" id="UP000176952"/>
    </source>
</evidence>
<evidence type="ECO:0000256" key="1">
    <source>
        <dbReference type="SAM" id="MobiDB-lite"/>
    </source>
</evidence>
<dbReference type="InterPro" id="IPR000905">
    <property type="entry name" value="Gcp-like_dom"/>
</dbReference>
<organism evidence="3 4">
    <name type="scientific">Candidatus Kerfeldbacteria bacterium RIFCSPHIGHO2_12_FULL_48_17</name>
    <dbReference type="NCBI Taxonomy" id="1798542"/>
    <lineage>
        <taxon>Bacteria</taxon>
        <taxon>Candidatus Kerfeldiibacteriota</taxon>
    </lineage>
</organism>
<sequence>MLLIVQTAVPNRIQLALGEKSISATLDEEVGFHQSEVLLKLTEKFLRQARCTWQDVRGIIVALGPGGSFTALRLGVVMANTLAWSLKIPNVGVTGEKKTLQQLWEAGRKHLEASSRPVILQPHYGQPPSITKPKKK</sequence>
<dbReference type="EMBL" id="MHKD01000002">
    <property type="protein sequence ID" value="OGY85344.1"/>
    <property type="molecule type" value="Genomic_DNA"/>
</dbReference>
<protein>
    <recommendedName>
        <fullName evidence="2">Gcp-like domain-containing protein</fullName>
    </recommendedName>
</protein>
<accession>A0A1G2B833</accession>
<dbReference type="STRING" id="1798542.A3F54_02945"/>
<dbReference type="SUPFAM" id="SSF53067">
    <property type="entry name" value="Actin-like ATPase domain"/>
    <property type="match status" value="1"/>
</dbReference>
<dbReference type="AlphaFoldDB" id="A0A1G2B833"/>
<dbReference type="InterPro" id="IPR043129">
    <property type="entry name" value="ATPase_NBD"/>
</dbReference>
<proteinExistence type="predicted"/>
<dbReference type="Proteomes" id="UP000176952">
    <property type="component" value="Unassembled WGS sequence"/>
</dbReference>
<feature type="domain" description="Gcp-like" evidence="2">
    <location>
        <begin position="33"/>
        <end position="94"/>
    </location>
</feature>
<evidence type="ECO:0000313" key="3">
    <source>
        <dbReference type="EMBL" id="OGY85344.1"/>
    </source>
</evidence>